<evidence type="ECO:0000256" key="5">
    <source>
        <dbReference type="ARBA" id="ARBA00022729"/>
    </source>
</evidence>
<dbReference type="Pfam" id="PF15910">
    <property type="entry name" value="V-set_2"/>
    <property type="match status" value="1"/>
</dbReference>
<evidence type="ECO:0000256" key="12">
    <source>
        <dbReference type="SAM" id="Phobius"/>
    </source>
</evidence>
<dbReference type="PANTHER" id="PTHR20904">
    <property type="entry name" value="INDUCIBLE T-CELL COSTIMULATOR ICOS"/>
    <property type="match status" value="1"/>
</dbReference>
<dbReference type="InterPro" id="IPR039943">
    <property type="entry name" value="ICOS"/>
</dbReference>
<dbReference type="GO" id="GO:0031295">
    <property type="term" value="P:T cell costimulation"/>
    <property type="evidence" value="ECO:0000318"/>
    <property type="project" value="GO_Central"/>
</dbReference>
<dbReference type="InterPro" id="IPR013783">
    <property type="entry name" value="Ig-like_fold"/>
</dbReference>
<dbReference type="GO" id="GO:0005886">
    <property type="term" value="C:plasma membrane"/>
    <property type="evidence" value="ECO:0007669"/>
    <property type="project" value="UniProtKB-SubCell"/>
</dbReference>
<feature type="signal peptide" evidence="13">
    <location>
        <begin position="1"/>
        <end position="20"/>
    </location>
</feature>
<feature type="chain" id="PRO_5018645135" description="Inducible T-cell costimulator" evidence="13">
    <location>
        <begin position="21"/>
        <end position="257"/>
    </location>
</feature>
<dbReference type="AlphaFoldDB" id="F6ZKL5"/>
<comment type="subcellular location">
    <subcellularLocation>
        <location evidence="1">Cell membrane</location>
        <topology evidence="1">Single-pass type I membrane protein</topology>
    </subcellularLocation>
</comment>
<dbReference type="OMA" id="NSSHASX"/>
<feature type="domain" description="Immunoglobulin V-set" evidence="14">
    <location>
        <begin position="24"/>
        <end position="134"/>
    </location>
</feature>
<dbReference type="PaxDb" id="9796-ENSECAP00000004511"/>
<keyword evidence="10" id="KW-0393">Immunoglobulin domain</keyword>
<dbReference type="SMR" id="F6ZKL5"/>
<dbReference type="Proteomes" id="UP000002281">
    <property type="component" value="Chromosome 18"/>
</dbReference>
<sequence length="257" mass="28872">MKSNLCYFFLFCFQVEALTGKIGDSAKSDMFIAHDGGVQILCKYPETVRQFKMQLLKGMQPLCNLTRMEESGNTVSVKNLQLCQSQLSNSSVSFFLYNLDRSHASYYSCKLLIFDPPPFQEIVSTEYLHIYESQLCCQLKLWLPIGCAAFLVVYIFACVLICCLVKKKPRPSVHDPNSEYMFMAAVNTAKKPRLAGKKEPAMRTSGCGPVLRDGSWTEGVCSGWSLYCEHGAKKDPRNCLQKESCTGFSLRPLSALK</sequence>
<evidence type="ECO:0000256" key="9">
    <source>
        <dbReference type="ARBA" id="ARBA00023180"/>
    </source>
</evidence>
<evidence type="ECO:0000256" key="1">
    <source>
        <dbReference type="ARBA" id="ARBA00004251"/>
    </source>
</evidence>
<keyword evidence="16" id="KW-1185">Reference proteome</keyword>
<evidence type="ECO:0000313" key="17">
    <source>
        <dbReference type="VGNC" id="VGNC:18933"/>
    </source>
</evidence>
<organism evidence="15 16">
    <name type="scientific">Equus caballus</name>
    <name type="common">Horse</name>
    <dbReference type="NCBI Taxonomy" id="9796"/>
    <lineage>
        <taxon>Eukaryota</taxon>
        <taxon>Metazoa</taxon>
        <taxon>Chordata</taxon>
        <taxon>Craniata</taxon>
        <taxon>Vertebrata</taxon>
        <taxon>Euteleostomi</taxon>
        <taxon>Mammalia</taxon>
        <taxon>Eutheria</taxon>
        <taxon>Laurasiatheria</taxon>
        <taxon>Perissodactyla</taxon>
        <taxon>Equidae</taxon>
        <taxon>Equus</taxon>
    </lineage>
</organism>
<evidence type="ECO:0000256" key="7">
    <source>
        <dbReference type="ARBA" id="ARBA00023136"/>
    </source>
</evidence>
<evidence type="ECO:0000259" key="14">
    <source>
        <dbReference type="Pfam" id="PF15910"/>
    </source>
</evidence>
<comment type="subunit">
    <text evidence="11">Homodimer; disulfide-linked. Interacts with ICOSLG. Interacts with PIK3R1. Interacts with TBK1; this interaction is critical for the maturation of T follicular regulatory cells.</text>
</comment>
<evidence type="ECO:0000256" key="8">
    <source>
        <dbReference type="ARBA" id="ARBA00023157"/>
    </source>
</evidence>
<evidence type="ECO:0000256" key="11">
    <source>
        <dbReference type="ARBA" id="ARBA00049688"/>
    </source>
</evidence>
<keyword evidence="4 12" id="KW-0812">Transmembrane</keyword>
<keyword evidence="5 13" id="KW-0732">Signal</keyword>
<dbReference type="PANTHER" id="PTHR20904:SF0">
    <property type="entry name" value="INDUCIBLE T-CELL COSTIMULATOR"/>
    <property type="match status" value="1"/>
</dbReference>
<gene>
    <name evidence="15 17" type="primary">ICOS</name>
</gene>
<dbReference type="VGNC" id="VGNC:18933">
    <property type="gene designation" value="ICOS"/>
</dbReference>
<keyword evidence="9" id="KW-0325">Glycoprotein</keyword>
<evidence type="ECO:0000256" key="3">
    <source>
        <dbReference type="ARBA" id="ARBA00022475"/>
    </source>
</evidence>
<evidence type="ECO:0000256" key="6">
    <source>
        <dbReference type="ARBA" id="ARBA00022989"/>
    </source>
</evidence>
<dbReference type="GO" id="GO:0038023">
    <property type="term" value="F:signaling receptor activity"/>
    <property type="evidence" value="ECO:0007669"/>
    <property type="project" value="Ensembl"/>
</dbReference>
<feature type="transmembrane region" description="Helical" evidence="12">
    <location>
        <begin position="141"/>
        <end position="165"/>
    </location>
</feature>
<keyword evidence="7 12" id="KW-0472">Membrane</keyword>
<keyword evidence="3" id="KW-1003">Cell membrane</keyword>
<dbReference type="GO" id="GO:0061470">
    <property type="term" value="P:T follicular helper cell differentiation"/>
    <property type="evidence" value="ECO:0007669"/>
    <property type="project" value="Ensembl"/>
</dbReference>
<dbReference type="STRING" id="9796.ENSECAP00000004511"/>
<reference evidence="15" key="2">
    <citation type="submission" date="2025-08" db="UniProtKB">
        <authorList>
            <consortium name="Ensembl"/>
        </authorList>
    </citation>
    <scope>IDENTIFICATION</scope>
    <source>
        <strain evidence="15">Thoroughbred</strain>
    </source>
</reference>
<protein>
    <recommendedName>
        <fullName evidence="2">Inducible T-cell costimulator</fullName>
    </recommendedName>
</protein>
<evidence type="ECO:0000256" key="13">
    <source>
        <dbReference type="SAM" id="SignalP"/>
    </source>
</evidence>
<evidence type="ECO:0000256" key="4">
    <source>
        <dbReference type="ARBA" id="ARBA00022692"/>
    </source>
</evidence>
<evidence type="ECO:0000313" key="15">
    <source>
        <dbReference type="Ensembl" id="ENSECAP00000004511.2"/>
    </source>
</evidence>
<dbReference type="Gene3D" id="2.60.40.10">
    <property type="entry name" value="Immunoglobulins"/>
    <property type="match status" value="1"/>
</dbReference>
<dbReference type="InterPro" id="IPR013106">
    <property type="entry name" value="Ig_V-set"/>
</dbReference>
<dbReference type="Ensembl" id="ENSECAT00000006380.3">
    <property type="protein sequence ID" value="ENSECAP00000004511.2"/>
    <property type="gene ID" value="ENSECAG00000006253.4"/>
</dbReference>
<dbReference type="Bgee" id="ENSECAG00000006253">
    <property type="expression patterns" value="Expressed in leukocyte and 13 other cell types or tissues"/>
</dbReference>
<accession>F6ZKL5</accession>
<evidence type="ECO:0000313" key="16">
    <source>
        <dbReference type="Proteomes" id="UP000002281"/>
    </source>
</evidence>
<dbReference type="GO" id="GO:0098609">
    <property type="term" value="P:cell-cell adhesion"/>
    <property type="evidence" value="ECO:0000318"/>
    <property type="project" value="GO_Central"/>
</dbReference>
<reference evidence="15" key="3">
    <citation type="submission" date="2025-09" db="UniProtKB">
        <authorList>
            <consortium name="Ensembl"/>
        </authorList>
    </citation>
    <scope>IDENTIFICATION</scope>
    <source>
        <strain evidence="15">Thoroughbred</strain>
    </source>
</reference>
<evidence type="ECO:0000256" key="10">
    <source>
        <dbReference type="ARBA" id="ARBA00023319"/>
    </source>
</evidence>
<name>F6ZKL5_HORSE</name>
<dbReference type="GO" id="GO:0002517">
    <property type="term" value="P:T cell tolerance induction"/>
    <property type="evidence" value="ECO:0000318"/>
    <property type="project" value="GO_Central"/>
</dbReference>
<dbReference type="FunFam" id="2.60.40.10:FF:000874">
    <property type="entry name" value="Inducible T-cell costimulator"/>
    <property type="match status" value="1"/>
</dbReference>
<evidence type="ECO:0000256" key="2">
    <source>
        <dbReference type="ARBA" id="ARBA00019739"/>
    </source>
</evidence>
<keyword evidence="6 12" id="KW-1133">Transmembrane helix</keyword>
<reference evidence="15 16" key="1">
    <citation type="journal article" date="2009" name="Science">
        <title>Genome sequence, comparative analysis, and population genetics of the domestic horse.</title>
        <authorList>
            <consortium name="Broad Institute Genome Sequencing Platform"/>
            <consortium name="Broad Institute Whole Genome Assembly Team"/>
            <person name="Wade C.M."/>
            <person name="Giulotto E."/>
            <person name="Sigurdsson S."/>
            <person name="Zoli M."/>
            <person name="Gnerre S."/>
            <person name="Imsland F."/>
            <person name="Lear T.L."/>
            <person name="Adelson D.L."/>
            <person name="Bailey E."/>
            <person name="Bellone R.R."/>
            <person name="Bloecker H."/>
            <person name="Distl O."/>
            <person name="Edgar R.C."/>
            <person name="Garber M."/>
            <person name="Leeb T."/>
            <person name="Mauceli E."/>
            <person name="MacLeod J.N."/>
            <person name="Penedo M.C.T."/>
            <person name="Raison J.M."/>
            <person name="Sharpe T."/>
            <person name="Vogel J."/>
            <person name="Andersson L."/>
            <person name="Antczak D.F."/>
            <person name="Biagi T."/>
            <person name="Binns M.M."/>
            <person name="Chowdhary B.P."/>
            <person name="Coleman S.J."/>
            <person name="Della Valle G."/>
            <person name="Fryc S."/>
            <person name="Guerin G."/>
            <person name="Hasegawa T."/>
            <person name="Hill E.W."/>
            <person name="Jurka J."/>
            <person name="Kiialainen A."/>
            <person name="Lindgren G."/>
            <person name="Liu J."/>
            <person name="Magnani E."/>
            <person name="Mickelson J.R."/>
            <person name="Murray J."/>
            <person name="Nergadze S.G."/>
            <person name="Onofrio R."/>
            <person name="Pedroni S."/>
            <person name="Piras M.F."/>
            <person name="Raudsepp T."/>
            <person name="Rocchi M."/>
            <person name="Roeed K.H."/>
            <person name="Ryder O.A."/>
            <person name="Searle S."/>
            <person name="Skow L."/>
            <person name="Swinburne J.E."/>
            <person name="Syvaenen A.C."/>
            <person name="Tozaki T."/>
            <person name="Valberg S.J."/>
            <person name="Vaudin M."/>
            <person name="White J.R."/>
            <person name="Zody M.C."/>
            <person name="Lander E.S."/>
            <person name="Lindblad-Toh K."/>
        </authorList>
    </citation>
    <scope>NUCLEOTIDE SEQUENCE [LARGE SCALE GENOMIC DNA]</scope>
    <source>
        <strain evidence="15 16">Thoroughbred</strain>
    </source>
</reference>
<dbReference type="InParanoid" id="F6ZKL5"/>
<proteinExistence type="predicted"/>
<dbReference type="GeneTree" id="ENSGT00390000000801"/>
<dbReference type="FunCoup" id="F6ZKL5">
    <property type="interactions" value="171"/>
</dbReference>
<dbReference type="HOGENOM" id="CLU_1315009_0_0_1"/>
<keyword evidence="8" id="KW-1015">Disulfide bond</keyword>